<dbReference type="OrthoDB" id="365379at2759"/>
<evidence type="ECO:0000313" key="7">
    <source>
        <dbReference type="EMBL" id="CEP03334.1"/>
    </source>
</evidence>
<keyword evidence="2 4" id="KW-0863">Zinc-finger</keyword>
<dbReference type="PANTHER" id="PTHR47177">
    <property type="entry name" value="F18C1.6 PROTEIN"/>
    <property type="match status" value="1"/>
</dbReference>
<organism evidence="7 8">
    <name type="scientific">Plasmodiophora brassicae</name>
    <name type="common">Clubroot disease agent</name>
    <dbReference type="NCBI Taxonomy" id="37360"/>
    <lineage>
        <taxon>Eukaryota</taxon>
        <taxon>Sar</taxon>
        <taxon>Rhizaria</taxon>
        <taxon>Endomyxa</taxon>
        <taxon>Phytomyxea</taxon>
        <taxon>Plasmodiophorida</taxon>
        <taxon>Plasmodiophoridae</taxon>
        <taxon>Plasmodiophora</taxon>
    </lineage>
</organism>
<feature type="region of interest" description="Disordered" evidence="5">
    <location>
        <begin position="129"/>
        <end position="159"/>
    </location>
</feature>
<dbReference type="EMBL" id="CDSF01000144">
    <property type="protein sequence ID" value="CEP03334.1"/>
    <property type="molecule type" value="Genomic_DNA"/>
</dbReference>
<dbReference type="Pfam" id="PF13639">
    <property type="entry name" value="zf-RING_2"/>
    <property type="match status" value="1"/>
</dbReference>
<sequence>MNDPSPAGDVLESAVPPMAKGKACRVQPARHKVGAGIGQCPICFETPTKPPKLSSCTHVMCLECILEWAKVTNRCPMCKEWFFFYLDGAGNQYMVQPRQQNVSFAQQMAEFSTSAPAQHQSAPATVQTASATGATAPVAVRSQRRSQRARRSRHVSARA</sequence>
<dbReference type="PROSITE" id="PS00518">
    <property type="entry name" value="ZF_RING_1"/>
    <property type="match status" value="1"/>
</dbReference>
<dbReference type="InterPro" id="IPR013083">
    <property type="entry name" value="Znf_RING/FYVE/PHD"/>
</dbReference>
<evidence type="ECO:0000259" key="6">
    <source>
        <dbReference type="PROSITE" id="PS50089"/>
    </source>
</evidence>
<dbReference type="PANTHER" id="PTHR47177:SF3">
    <property type="entry name" value="F18C1.6 PROTEIN"/>
    <property type="match status" value="1"/>
</dbReference>
<evidence type="ECO:0000256" key="5">
    <source>
        <dbReference type="SAM" id="MobiDB-lite"/>
    </source>
</evidence>
<accession>A0A0G4J7J6</accession>
<evidence type="ECO:0000256" key="1">
    <source>
        <dbReference type="ARBA" id="ARBA00022723"/>
    </source>
</evidence>
<dbReference type="InterPro" id="IPR001841">
    <property type="entry name" value="Znf_RING"/>
</dbReference>
<gene>
    <name evidence="7" type="ORF">PBRA_003094</name>
</gene>
<evidence type="ECO:0000313" key="8">
    <source>
        <dbReference type="Proteomes" id="UP000039324"/>
    </source>
</evidence>
<name>A0A0G4J7J6_PLABS</name>
<evidence type="ECO:0000256" key="3">
    <source>
        <dbReference type="ARBA" id="ARBA00022833"/>
    </source>
</evidence>
<dbReference type="GO" id="GO:0008270">
    <property type="term" value="F:zinc ion binding"/>
    <property type="evidence" value="ECO:0007669"/>
    <property type="project" value="UniProtKB-KW"/>
</dbReference>
<keyword evidence="8" id="KW-1185">Reference proteome</keyword>
<dbReference type="SUPFAM" id="SSF57850">
    <property type="entry name" value="RING/U-box"/>
    <property type="match status" value="1"/>
</dbReference>
<dbReference type="InterPro" id="IPR017907">
    <property type="entry name" value="Znf_RING_CS"/>
</dbReference>
<dbReference type="Gene3D" id="3.30.40.10">
    <property type="entry name" value="Zinc/RING finger domain, C3HC4 (zinc finger)"/>
    <property type="match status" value="1"/>
</dbReference>
<protein>
    <recommendedName>
        <fullName evidence="6">RING-type domain-containing protein</fullName>
    </recommendedName>
</protein>
<keyword evidence="1" id="KW-0479">Metal-binding</keyword>
<proteinExistence type="predicted"/>
<reference evidence="7" key="1">
    <citation type="submission" date="2015-02" db="EMBL/GenBank/DDBJ databases">
        <authorList>
            <person name="Chooi Y.-H."/>
        </authorList>
    </citation>
    <scope>NUCLEOTIDE SEQUENCE [LARGE SCALE GENOMIC DNA]</scope>
    <source>
        <strain evidence="7">E3</strain>
    </source>
</reference>
<dbReference type="SMART" id="SM00184">
    <property type="entry name" value="RING"/>
    <property type="match status" value="1"/>
</dbReference>
<evidence type="ECO:0000256" key="4">
    <source>
        <dbReference type="PROSITE-ProRule" id="PRU00175"/>
    </source>
</evidence>
<evidence type="ECO:0000256" key="2">
    <source>
        <dbReference type="ARBA" id="ARBA00022771"/>
    </source>
</evidence>
<feature type="domain" description="RING-type" evidence="6">
    <location>
        <begin position="40"/>
        <end position="79"/>
    </location>
</feature>
<dbReference type="AlphaFoldDB" id="A0A0G4J7J6"/>
<dbReference type="PROSITE" id="PS50089">
    <property type="entry name" value="ZF_RING_2"/>
    <property type="match status" value="1"/>
</dbReference>
<feature type="compositionally biased region" description="Basic residues" evidence="5">
    <location>
        <begin position="142"/>
        <end position="159"/>
    </location>
</feature>
<keyword evidence="3" id="KW-0862">Zinc</keyword>
<dbReference type="Proteomes" id="UP000039324">
    <property type="component" value="Unassembled WGS sequence"/>
</dbReference>